<evidence type="ECO:0000313" key="3">
    <source>
        <dbReference type="Proteomes" id="UP001066276"/>
    </source>
</evidence>
<evidence type="ECO:0000256" key="1">
    <source>
        <dbReference type="SAM" id="MobiDB-lite"/>
    </source>
</evidence>
<reference evidence="2" key="1">
    <citation type="journal article" date="2022" name="bioRxiv">
        <title>Sequencing and chromosome-scale assembly of the giantPleurodeles waltlgenome.</title>
        <authorList>
            <person name="Brown T."/>
            <person name="Elewa A."/>
            <person name="Iarovenko S."/>
            <person name="Subramanian E."/>
            <person name="Araus A.J."/>
            <person name="Petzold A."/>
            <person name="Susuki M."/>
            <person name="Suzuki K.-i.T."/>
            <person name="Hayashi T."/>
            <person name="Toyoda A."/>
            <person name="Oliveira C."/>
            <person name="Osipova E."/>
            <person name="Leigh N.D."/>
            <person name="Simon A."/>
            <person name="Yun M.H."/>
        </authorList>
    </citation>
    <scope>NUCLEOTIDE SEQUENCE</scope>
    <source>
        <strain evidence="2">20211129_DDA</strain>
        <tissue evidence="2">Liver</tissue>
    </source>
</reference>
<protein>
    <submittedName>
        <fullName evidence="2">Uncharacterized protein</fullName>
    </submittedName>
</protein>
<dbReference type="Proteomes" id="UP001066276">
    <property type="component" value="Chromosome 6"/>
</dbReference>
<dbReference type="EMBL" id="JANPWB010000010">
    <property type="protein sequence ID" value="KAJ1141158.1"/>
    <property type="molecule type" value="Genomic_DNA"/>
</dbReference>
<evidence type="ECO:0000313" key="2">
    <source>
        <dbReference type="EMBL" id="KAJ1141158.1"/>
    </source>
</evidence>
<feature type="region of interest" description="Disordered" evidence="1">
    <location>
        <begin position="1"/>
        <end position="45"/>
    </location>
</feature>
<keyword evidence="3" id="KW-1185">Reference proteome</keyword>
<feature type="compositionally biased region" description="Basic and acidic residues" evidence="1">
    <location>
        <begin position="12"/>
        <end position="36"/>
    </location>
</feature>
<organism evidence="2 3">
    <name type="scientific">Pleurodeles waltl</name>
    <name type="common">Iberian ribbed newt</name>
    <dbReference type="NCBI Taxonomy" id="8319"/>
    <lineage>
        <taxon>Eukaryota</taxon>
        <taxon>Metazoa</taxon>
        <taxon>Chordata</taxon>
        <taxon>Craniata</taxon>
        <taxon>Vertebrata</taxon>
        <taxon>Euteleostomi</taxon>
        <taxon>Amphibia</taxon>
        <taxon>Batrachia</taxon>
        <taxon>Caudata</taxon>
        <taxon>Salamandroidea</taxon>
        <taxon>Salamandridae</taxon>
        <taxon>Pleurodelinae</taxon>
        <taxon>Pleurodeles</taxon>
    </lineage>
</organism>
<accession>A0AAV7QM22</accession>
<feature type="compositionally biased region" description="Gly residues" evidence="1">
    <location>
        <begin position="1"/>
        <end position="10"/>
    </location>
</feature>
<dbReference type="AlphaFoldDB" id="A0AAV7QM22"/>
<comment type="caution">
    <text evidence="2">The sequence shown here is derived from an EMBL/GenBank/DDBJ whole genome shotgun (WGS) entry which is preliminary data.</text>
</comment>
<sequence length="226" mass="25612">MRGGANGGGPVSEKRLEHAEAPHPLEDMERRQEGPPRKVGCGLPLDNLQRNTTVVTLQPATEETVQVKHALNKEKEMEISPTLQALIVLARLRSEHDRLHQARQIITTTKKHGPYQLENSLDYFAADTNAERKRFLALRLQLLKLDCKFGFMELATMIVMLNGRTWKFEELENLKTTLDILEDSAMEVSRCTEDSVFWVPLNRGVDKDAKKCRTEEMGEGSSEAEN</sequence>
<gene>
    <name evidence="2" type="ORF">NDU88_007493</name>
</gene>
<name>A0AAV7QM22_PLEWA</name>
<proteinExistence type="predicted"/>